<dbReference type="InterPro" id="IPR039425">
    <property type="entry name" value="RNA_pol_sigma-70-like"/>
</dbReference>
<dbReference type="Gene3D" id="1.10.10.10">
    <property type="entry name" value="Winged helix-like DNA-binding domain superfamily/Winged helix DNA-binding domain"/>
    <property type="match status" value="1"/>
</dbReference>
<dbReference type="InterPro" id="IPR013249">
    <property type="entry name" value="RNA_pol_sigma70_r4_t2"/>
</dbReference>
<dbReference type="InterPro" id="IPR013325">
    <property type="entry name" value="RNA_pol_sigma_r2"/>
</dbReference>
<evidence type="ECO:0000313" key="8">
    <source>
        <dbReference type="EMBL" id="SDF46155.1"/>
    </source>
</evidence>
<dbReference type="InterPro" id="IPR036388">
    <property type="entry name" value="WH-like_DNA-bd_sf"/>
</dbReference>
<dbReference type="EMBL" id="FNCF01000001">
    <property type="protein sequence ID" value="SDF46155.1"/>
    <property type="molecule type" value="Genomic_DNA"/>
</dbReference>
<feature type="region of interest" description="Disordered" evidence="5">
    <location>
        <begin position="1"/>
        <end position="23"/>
    </location>
</feature>
<evidence type="ECO:0000256" key="1">
    <source>
        <dbReference type="ARBA" id="ARBA00010641"/>
    </source>
</evidence>
<dbReference type="Gene3D" id="1.10.1740.10">
    <property type="match status" value="1"/>
</dbReference>
<dbReference type="NCBIfam" id="TIGR02937">
    <property type="entry name" value="sigma70-ECF"/>
    <property type="match status" value="1"/>
</dbReference>
<dbReference type="Pfam" id="PF04542">
    <property type="entry name" value="Sigma70_r2"/>
    <property type="match status" value="1"/>
</dbReference>
<evidence type="ECO:0000259" key="7">
    <source>
        <dbReference type="Pfam" id="PF08281"/>
    </source>
</evidence>
<gene>
    <name evidence="8" type="ORF">SAMN05660324_0183</name>
</gene>
<dbReference type="Proteomes" id="UP000198863">
    <property type="component" value="Unassembled WGS sequence"/>
</dbReference>
<evidence type="ECO:0000256" key="3">
    <source>
        <dbReference type="ARBA" id="ARBA00023082"/>
    </source>
</evidence>
<keyword evidence="9" id="KW-1185">Reference proteome</keyword>
<dbReference type="Pfam" id="PF08281">
    <property type="entry name" value="Sigma70_r4_2"/>
    <property type="match status" value="1"/>
</dbReference>
<feature type="domain" description="RNA polymerase sigma factor 70 region 4 type 2" evidence="7">
    <location>
        <begin position="129"/>
        <end position="181"/>
    </location>
</feature>
<proteinExistence type="inferred from homology"/>
<keyword evidence="4" id="KW-0804">Transcription</keyword>
<dbReference type="InterPro" id="IPR013324">
    <property type="entry name" value="RNA_pol_sigma_r3/r4-like"/>
</dbReference>
<evidence type="ECO:0000259" key="6">
    <source>
        <dbReference type="Pfam" id="PF04542"/>
    </source>
</evidence>
<accession>A0A1G7L9M7</accession>
<dbReference type="GO" id="GO:0003677">
    <property type="term" value="F:DNA binding"/>
    <property type="evidence" value="ECO:0007669"/>
    <property type="project" value="InterPro"/>
</dbReference>
<evidence type="ECO:0000256" key="5">
    <source>
        <dbReference type="SAM" id="MobiDB-lite"/>
    </source>
</evidence>
<evidence type="ECO:0000313" key="9">
    <source>
        <dbReference type="Proteomes" id="UP000198863"/>
    </source>
</evidence>
<protein>
    <submittedName>
        <fullName evidence="8">RNA polymerase sigma-70 factor, ECF subfamily</fullName>
    </submittedName>
</protein>
<comment type="similarity">
    <text evidence="1">Belongs to the sigma-70 factor family. ECF subfamily.</text>
</comment>
<organism evidence="8 9">
    <name type="scientific">Klenkia brasiliensis</name>
    <dbReference type="NCBI Taxonomy" id="333142"/>
    <lineage>
        <taxon>Bacteria</taxon>
        <taxon>Bacillati</taxon>
        <taxon>Actinomycetota</taxon>
        <taxon>Actinomycetes</taxon>
        <taxon>Geodermatophilales</taxon>
        <taxon>Geodermatophilaceae</taxon>
        <taxon>Klenkia</taxon>
    </lineage>
</organism>
<dbReference type="InterPro" id="IPR014284">
    <property type="entry name" value="RNA_pol_sigma-70_dom"/>
</dbReference>
<dbReference type="PANTHER" id="PTHR43133:SF25">
    <property type="entry name" value="RNA POLYMERASE SIGMA FACTOR RFAY-RELATED"/>
    <property type="match status" value="1"/>
</dbReference>
<dbReference type="SUPFAM" id="SSF88946">
    <property type="entry name" value="Sigma2 domain of RNA polymerase sigma factors"/>
    <property type="match status" value="1"/>
</dbReference>
<sequence>MIATRGQPSAHPDDPDDPDDPDEVARFEAAYRDCGRPVLGYALRRAASREDALDAVAETFATAWRRRADMPADPDEVRPWLFGIARRCLANSARSASRAGRLGSALAAALTGDAVPDPALFHEHRVQHRAVLDALGELPAHDRELVTLVAWEGLTPTQAAAVLDLAPGTVRVRLHRARARLRTALGATGPQEDAP</sequence>
<dbReference type="RefSeq" id="WP_207507477.1">
    <property type="nucleotide sequence ID" value="NZ_FNCF01000001.1"/>
</dbReference>
<dbReference type="GO" id="GO:0006352">
    <property type="term" value="P:DNA-templated transcription initiation"/>
    <property type="evidence" value="ECO:0007669"/>
    <property type="project" value="InterPro"/>
</dbReference>
<dbReference type="GO" id="GO:0016987">
    <property type="term" value="F:sigma factor activity"/>
    <property type="evidence" value="ECO:0007669"/>
    <property type="project" value="UniProtKB-KW"/>
</dbReference>
<dbReference type="SUPFAM" id="SSF88659">
    <property type="entry name" value="Sigma3 and sigma4 domains of RNA polymerase sigma factors"/>
    <property type="match status" value="1"/>
</dbReference>
<dbReference type="PANTHER" id="PTHR43133">
    <property type="entry name" value="RNA POLYMERASE ECF-TYPE SIGMA FACTO"/>
    <property type="match status" value="1"/>
</dbReference>
<feature type="domain" description="RNA polymerase sigma-70 region 2" evidence="6">
    <location>
        <begin position="31"/>
        <end position="98"/>
    </location>
</feature>
<keyword evidence="3" id="KW-0731">Sigma factor</keyword>
<evidence type="ECO:0000256" key="2">
    <source>
        <dbReference type="ARBA" id="ARBA00023015"/>
    </source>
</evidence>
<dbReference type="AlphaFoldDB" id="A0A1G7L9M7"/>
<keyword evidence="2" id="KW-0805">Transcription regulation</keyword>
<name>A0A1G7L9M7_9ACTN</name>
<reference evidence="9" key="1">
    <citation type="submission" date="2016-10" db="EMBL/GenBank/DDBJ databases">
        <authorList>
            <person name="Varghese N."/>
            <person name="Submissions S."/>
        </authorList>
    </citation>
    <scope>NUCLEOTIDE SEQUENCE [LARGE SCALE GENOMIC DNA]</scope>
    <source>
        <strain evidence="9">DSM 44526</strain>
    </source>
</reference>
<evidence type="ECO:0000256" key="4">
    <source>
        <dbReference type="ARBA" id="ARBA00023163"/>
    </source>
</evidence>
<dbReference type="InterPro" id="IPR007627">
    <property type="entry name" value="RNA_pol_sigma70_r2"/>
</dbReference>